<dbReference type="PANTHER" id="PTHR14491">
    <property type="entry name" value="SOSONDOWAH, ISOFORM G"/>
    <property type="match status" value="1"/>
</dbReference>
<evidence type="ECO:0000313" key="7">
    <source>
        <dbReference type="Proteomes" id="UP000694523"/>
    </source>
</evidence>
<evidence type="ECO:0000256" key="2">
    <source>
        <dbReference type="ARBA" id="ARBA00023043"/>
    </source>
</evidence>
<accession>A0A8C6SB69</accession>
<evidence type="ECO:0000259" key="5">
    <source>
        <dbReference type="Pfam" id="PF25877"/>
    </source>
</evidence>
<comment type="similarity">
    <text evidence="3">Belongs to the SOWAH family.</text>
</comment>
<dbReference type="Gene3D" id="1.25.40.20">
    <property type="entry name" value="Ankyrin repeat-containing domain"/>
    <property type="match status" value="1"/>
</dbReference>
<dbReference type="Proteomes" id="UP000694523">
    <property type="component" value="Unplaced"/>
</dbReference>
<dbReference type="SMART" id="SM00248">
    <property type="entry name" value="ANK"/>
    <property type="match status" value="2"/>
</dbReference>
<dbReference type="PROSITE" id="PS50088">
    <property type="entry name" value="ANK_REPEAT"/>
    <property type="match status" value="1"/>
</dbReference>
<protein>
    <submittedName>
        <fullName evidence="6">Sosondowah ankyrin repeat domain family member Ab</fullName>
    </submittedName>
</protein>
<keyword evidence="7" id="KW-1185">Reference proteome</keyword>
<keyword evidence="1" id="KW-0677">Repeat</keyword>
<dbReference type="PROSITE" id="PS50297">
    <property type="entry name" value="ANK_REP_REGION"/>
    <property type="match status" value="1"/>
</dbReference>
<evidence type="ECO:0000313" key="6">
    <source>
        <dbReference type="Ensembl" id="ENSNMLP00000003557.1"/>
    </source>
</evidence>
<dbReference type="InterPro" id="IPR058889">
    <property type="entry name" value="WHD_SOWAHA-C"/>
</dbReference>
<organism evidence="6 7">
    <name type="scientific">Neogobius melanostomus</name>
    <name type="common">round goby</name>
    <dbReference type="NCBI Taxonomy" id="47308"/>
    <lineage>
        <taxon>Eukaryota</taxon>
        <taxon>Metazoa</taxon>
        <taxon>Chordata</taxon>
        <taxon>Craniata</taxon>
        <taxon>Vertebrata</taxon>
        <taxon>Euteleostomi</taxon>
        <taxon>Actinopterygii</taxon>
        <taxon>Neopterygii</taxon>
        <taxon>Teleostei</taxon>
        <taxon>Neoteleostei</taxon>
        <taxon>Acanthomorphata</taxon>
        <taxon>Gobiaria</taxon>
        <taxon>Gobiiformes</taxon>
        <taxon>Gobioidei</taxon>
        <taxon>Gobiidae</taxon>
        <taxon>Benthophilinae</taxon>
        <taxon>Neogobiini</taxon>
        <taxon>Neogobius</taxon>
    </lineage>
</organism>
<dbReference type="Ensembl" id="ENSNMLT00000004081.1">
    <property type="protein sequence ID" value="ENSNMLP00000003557.1"/>
    <property type="gene ID" value="ENSNMLG00000002581.1"/>
</dbReference>
<evidence type="ECO:0000256" key="1">
    <source>
        <dbReference type="ARBA" id="ARBA00022737"/>
    </source>
</evidence>
<dbReference type="Pfam" id="PF12796">
    <property type="entry name" value="Ank_2"/>
    <property type="match status" value="1"/>
</dbReference>
<reference evidence="6" key="2">
    <citation type="submission" date="2025-09" db="UniProtKB">
        <authorList>
            <consortium name="Ensembl"/>
        </authorList>
    </citation>
    <scope>IDENTIFICATION</scope>
</reference>
<dbReference type="AlphaFoldDB" id="A0A8C6SB69"/>
<feature type="domain" description="SOWAHA-C winged helix-turn-helix" evidence="5">
    <location>
        <begin position="7"/>
        <end position="81"/>
    </location>
</feature>
<dbReference type="InterPro" id="IPR002110">
    <property type="entry name" value="Ankyrin_rpt"/>
</dbReference>
<dbReference type="SUPFAM" id="SSF48403">
    <property type="entry name" value="Ankyrin repeat"/>
    <property type="match status" value="1"/>
</dbReference>
<evidence type="ECO:0000256" key="4">
    <source>
        <dbReference type="PROSITE-ProRule" id="PRU00023"/>
    </source>
</evidence>
<feature type="repeat" description="ANK" evidence="4">
    <location>
        <begin position="258"/>
        <end position="291"/>
    </location>
</feature>
<evidence type="ECO:0000256" key="3">
    <source>
        <dbReference type="ARBA" id="ARBA00038122"/>
    </source>
</evidence>
<dbReference type="Pfam" id="PF25877">
    <property type="entry name" value="WHD_SOWAH"/>
    <property type="match status" value="1"/>
</dbReference>
<keyword evidence="2 4" id="KW-0040">ANK repeat</keyword>
<dbReference type="InterPro" id="IPR036770">
    <property type="entry name" value="Ankyrin_rpt-contain_sf"/>
</dbReference>
<reference evidence="6" key="1">
    <citation type="submission" date="2025-08" db="UniProtKB">
        <authorList>
            <consortium name="Ensembl"/>
        </authorList>
    </citation>
    <scope>IDENTIFICATION</scope>
</reference>
<sequence length="374" mass="41612">RGDHPPSILSFLLDRGGKVNNSDFLNHFRSRINSDDPAETQYNRDRFKKLVNSVAVVKTMDETKFVVVKNRYLDFIKDAPHCASPKASASSVDATMVRVLNIPGHQAKRAGKAVSVFAVVAVKSPPRTAAVKDELHHKATEESTFVTKVSPTKLPTSACIPACKSDDALSGEGTKYSESVPLDHLAHEWLVKCAAGLWGQVYALLLKDVHLIQRRDFMSGFTVLHWAAKEGNSEIIMKILGITRERDAFIDLNSKAHGGYTPLHIAAIHERKKVMFLLVRGYGANVNVRDNDGKKAFHYLSKNVSAEVRALLGHLLTANTKRRKMKRNTKNNVETLLVSGSIRTKGKNTEWQKSMPRTGENADGFRVFLFVLWA</sequence>
<dbReference type="PANTHER" id="PTHR14491:SF2">
    <property type="entry name" value="ANKYRIN REPEAT DOMAIN-CONTAINING PROTEIN SOWAHA"/>
    <property type="match status" value="1"/>
</dbReference>
<name>A0A8C6SB69_9GOBI</name>
<proteinExistence type="inferred from homology"/>